<dbReference type="OrthoDB" id="251258at2"/>
<dbReference type="EMBL" id="CP019646">
    <property type="protein sequence ID" value="AQQ72084.1"/>
    <property type="molecule type" value="Genomic_DNA"/>
</dbReference>
<evidence type="ECO:0000313" key="2">
    <source>
        <dbReference type="Proteomes" id="UP000188181"/>
    </source>
</evidence>
<sequence length="522" mass="59117">MAYKTSSITNGEISGEYVQWLIEHQWPSRLSRFEQLWDYYDNRPESVFDKPAELSKANEMSRTFVLPQEAGLPPRITGVTKTGPNISNPLTEIQRKEVVIENDIGWRINAMVDYLFGSGIKLLSKAEDAGRKSRIENILNAVFEHNGAASLFQEMAVLGSVYGYVDCLIRCGGLFEPFRISQLKHSTSANPNTGQSLTSQHFTSAPDVEQLAREITIELIEAPRSLPVLDENDYRSYRLYVQHFIRSNNALETNESFLTRILRKEQPALPRSQTSVTEVFSQSGWQRYEDGELVMRGENPLGVIPVVHIQNMARPCFYEGHSDVEPLIPLQDELNTRLSDRANRITFQSFRMFLLKGIDAGTEKQMMPGRLWSTFNENASIDEFGGDANCPSETEHIGEIREALDKVSGVTPIVAGVIRDKLGNLTSAVALRMTLMGMLAKTQRKRLTYGEGIRRICRLILLAFDKSGIFHTEPREREIEIIFPNPQPEDTIEKLREAQLKQELGISREQVLKELGYSVEGE</sequence>
<dbReference type="RefSeq" id="WP_146684313.1">
    <property type="nucleotide sequence ID" value="NZ_CP019646.1"/>
</dbReference>
<organism evidence="1 2">
    <name type="scientific">Limihaloglobus sulfuriphilus</name>
    <dbReference type="NCBI Taxonomy" id="1851148"/>
    <lineage>
        <taxon>Bacteria</taxon>
        <taxon>Pseudomonadati</taxon>
        <taxon>Planctomycetota</taxon>
        <taxon>Phycisphaerae</taxon>
        <taxon>Sedimentisphaerales</taxon>
        <taxon>Sedimentisphaeraceae</taxon>
        <taxon>Limihaloglobus</taxon>
    </lineage>
</organism>
<dbReference type="Pfam" id="PF05133">
    <property type="entry name" value="SPP1_portal"/>
    <property type="match status" value="1"/>
</dbReference>
<accession>A0A1Q2MHE8</accession>
<evidence type="ECO:0000313" key="1">
    <source>
        <dbReference type="EMBL" id="AQQ72084.1"/>
    </source>
</evidence>
<dbReference type="KEGG" id="pbas:SMSP2_02464"/>
<reference evidence="2" key="1">
    <citation type="submission" date="2017-02" db="EMBL/GenBank/DDBJ databases">
        <title>Comparative genomics and description of representatives of a novel lineage of planctomycetes thriving in anoxic sediments.</title>
        <authorList>
            <person name="Spring S."/>
            <person name="Bunk B."/>
            <person name="Sproer C."/>
        </authorList>
    </citation>
    <scope>NUCLEOTIDE SEQUENCE [LARGE SCALE GENOMIC DNA]</scope>
    <source>
        <strain evidence="2">SM-Chi-D1</strain>
    </source>
</reference>
<dbReference type="Proteomes" id="UP000188181">
    <property type="component" value="Chromosome"/>
</dbReference>
<dbReference type="STRING" id="1851148.SMSP2_02464"/>
<name>A0A1Q2MHE8_9BACT</name>
<gene>
    <name evidence="1" type="ORF">SMSP2_02464</name>
</gene>
<dbReference type="AlphaFoldDB" id="A0A1Q2MHE8"/>
<keyword evidence="2" id="KW-1185">Reference proteome</keyword>
<proteinExistence type="predicted"/>
<protein>
    <submittedName>
        <fullName evidence="1">Phage portal protein, SPP1 Gp6-like</fullName>
    </submittedName>
</protein>
<dbReference type="InterPro" id="IPR021145">
    <property type="entry name" value="Portal_protein_SPP1_Gp6-like"/>
</dbReference>